<organism evidence="1 2">
    <name type="scientific">Rhamnella rubrinervis</name>
    <dbReference type="NCBI Taxonomy" id="2594499"/>
    <lineage>
        <taxon>Eukaryota</taxon>
        <taxon>Viridiplantae</taxon>
        <taxon>Streptophyta</taxon>
        <taxon>Embryophyta</taxon>
        <taxon>Tracheophyta</taxon>
        <taxon>Spermatophyta</taxon>
        <taxon>Magnoliopsida</taxon>
        <taxon>eudicotyledons</taxon>
        <taxon>Gunneridae</taxon>
        <taxon>Pentapetalae</taxon>
        <taxon>rosids</taxon>
        <taxon>fabids</taxon>
        <taxon>Rosales</taxon>
        <taxon>Rhamnaceae</taxon>
        <taxon>rhamnoid group</taxon>
        <taxon>Rhamneae</taxon>
        <taxon>Rhamnella</taxon>
    </lineage>
</organism>
<keyword evidence="2" id="KW-1185">Reference proteome</keyword>
<dbReference type="Proteomes" id="UP000796880">
    <property type="component" value="Unassembled WGS sequence"/>
</dbReference>
<evidence type="ECO:0000313" key="2">
    <source>
        <dbReference type="Proteomes" id="UP000796880"/>
    </source>
</evidence>
<proteinExistence type="predicted"/>
<dbReference type="AlphaFoldDB" id="A0A8K0H2A7"/>
<comment type="caution">
    <text evidence="1">The sequence shown here is derived from an EMBL/GenBank/DDBJ whole genome shotgun (WGS) entry which is preliminary data.</text>
</comment>
<name>A0A8K0H2A7_9ROSA</name>
<sequence length="254" mass="28714">MSFSKSCGILRRFFSTAASHSRPIGVRRFLNTAACDSKPIGCRRFLNTAAYDSKPIGFRRFLNTAAYDSKTIPDGSQQALSEVCNITEYDVGVNIAWMIFEFMVYSAVASTVWIWLNQSKTEARLDNLREEVLQGFLKDLQNSEADERWLKDGADAEGIYLALDPLGHENWLPKAKAVFTRSNTLPAMFDVVLAMLNSANAIFSCDQTQRTQCRLQWNSTHAISIAVMQYRSQWNLAQTISITVELDECNVQPW</sequence>
<dbReference type="EMBL" id="VOIH02000006">
    <property type="protein sequence ID" value="KAF3444451.1"/>
    <property type="molecule type" value="Genomic_DNA"/>
</dbReference>
<evidence type="ECO:0000313" key="1">
    <source>
        <dbReference type="EMBL" id="KAF3444451.1"/>
    </source>
</evidence>
<gene>
    <name evidence="1" type="ORF">FNV43_RR14143</name>
</gene>
<reference evidence="1" key="1">
    <citation type="submission" date="2020-03" db="EMBL/GenBank/DDBJ databases">
        <title>A high-quality chromosome-level genome assembly of a woody plant with both climbing and erect habits, Rhamnella rubrinervis.</title>
        <authorList>
            <person name="Lu Z."/>
            <person name="Yang Y."/>
            <person name="Zhu X."/>
            <person name="Sun Y."/>
        </authorList>
    </citation>
    <scope>NUCLEOTIDE SEQUENCE</scope>
    <source>
        <strain evidence="1">BYM</strain>
        <tissue evidence="1">Leaf</tissue>
    </source>
</reference>
<protein>
    <submittedName>
        <fullName evidence="1">Uncharacterized protein</fullName>
    </submittedName>
</protein>
<accession>A0A8K0H2A7</accession>